<evidence type="ECO:0000313" key="14">
    <source>
        <dbReference type="Proteomes" id="UP000694389"/>
    </source>
</evidence>
<dbReference type="CDD" id="cd14569">
    <property type="entry name" value="DSP_slingshot_2"/>
    <property type="match status" value="1"/>
</dbReference>
<dbReference type="PANTHER" id="PTHR45864">
    <property type="entry name" value="SLINGSHOT PROTEIN PHOSPHATASE HOMOLOG"/>
    <property type="match status" value="1"/>
</dbReference>
<dbReference type="InterPro" id="IPR043588">
    <property type="entry name" value="SSH-N"/>
</dbReference>
<evidence type="ECO:0000256" key="2">
    <source>
        <dbReference type="ARBA" id="ARBA00009580"/>
    </source>
</evidence>
<dbReference type="SMART" id="SM00195">
    <property type="entry name" value="DSPc"/>
    <property type="match status" value="1"/>
</dbReference>
<feature type="region of interest" description="Disordered" evidence="9">
    <location>
        <begin position="556"/>
        <end position="719"/>
    </location>
</feature>
<dbReference type="InterPro" id="IPR014876">
    <property type="entry name" value="DEK_C"/>
</dbReference>
<feature type="compositionally biased region" description="Polar residues" evidence="9">
    <location>
        <begin position="504"/>
        <end position="530"/>
    </location>
</feature>
<comment type="catalytic activity">
    <reaction evidence="8">
        <text>O-phospho-L-threonyl-[protein] + H2O = L-threonyl-[protein] + phosphate</text>
        <dbReference type="Rhea" id="RHEA:47004"/>
        <dbReference type="Rhea" id="RHEA-COMP:11060"/>
        <dbReference type="Rhea" id="RHEA-COMP:11605"/>
        <dbReference type="ChEBI" id="CHEBI:15377"/>
        <dbReference type="ChEBI" id="CHEBI:30013"/>
        <dbReference type="ChEBI" id="CHEBI:43474"/>
        <dbReference type="ChEBI" id="CHEBI:61977"/>
        <dbReference type="EC" id="3.1.3.16"/>
    </reaction>
</comment>
<keyword evidence="14" id="KW-1185">Reference proteome</keyword>
<dbReference type="FunFam" id="3.90.190.10:FF:000004">
    <property type="entry name" value="Protein phosphatase Slingshot homolog 2"/>
    <property type="match status" value="1"/>
</dbReference>
<evidence type="ECO:0000256" key="6">
    <source>
        <dbReference type="ARBA" id="ARBA00022912"/>
    </source>
</evidence>
<dbReference type="SUPFAM" id="SSF52799">
    <property type="entry name" value="(Phosphotyrosine protein) phosphatases II"/>
    <property type="match status" value="1"/>
</dbReference>
<feature type="compositionally biased region" description="Low complexity" evidence="9">
    <location>
        <begin position="560"/>
        <end position="572"/>
    </location>
</feature>
<proteinExistence type="inferred from homology"/>
<evidence type="ECO:0000256" key="5">
    <source>
        <dbReference type="ARBA" id="ARBA00022801"/>
    </source>
</evidence>
<feature type="compositionally biased region" description="Basic and acidic residues" evidence="9">
    <location>
        <begin position="693"/>
        <end position="703"/>
    </location>
</feature>
<dbReference type="InterPro" id="IPR029021">
    <property type="entry name" value="Prot-tyrosine_phosphatase-like"/>
</dbReference>
<dbReference type="Gene3D" id="3.90.190.10">
    <property type="entry name" value="Protein tyrosine phosphatase superfamily"/>
    <property type="match status" value="1"/>
</dbReference>
<protein>
    <recommendedName>
        <fullName evidence="3">protein-serine/threonine phosphatase</fullName>
        <ecNumber evidence="3">3.1.3.16</ecNumber>
    </recommendedName>
</protein>
<keyword evidence="4" id="KW-0963">Cytoplasm</keyword>
<dbReference type="GeneTree" id="ENSGT00940000157430"/>
<dbReference type="Ensembl" id="ENSDLAT00005062795.2">
    <property type="protein sequence ID" value="ENSDLAP00005059269.1"/>
    <property type="gene ID" value="ENSDLAG00005024944.2"/>
</dbReference>
<evidence type="ECO:0000259" key="10">
    <source>
        <dbReference type="PROSITE" id="PS50054"/>
    </source>
</evidence>
<accession>A0A8C4IN26</accession>
<dbReference type="AlphaFoldDB" id="A0A8C4IN26"/>
<feature type="compositionally biased region" description="Low complexity" evidence="9">
    <location>
        <begin position="640"/>
        <end position="660"/>
    </location>
</feature>
<dbReference type="GO" id="GO:0003779">
    <property type="term" value="F:actin binding"/>
    <property type="evidence" value="ECO:0007669"/>
    <property type="project" value="InterPro"/>
</dbReference>
<dbReference type="Gene3D" id="1.10.10.60">
    <property type="entry name" value="Homeodomain-like"/>
    <property type="match status" value="1"/>
</dbReference>
<feature type="compositionally biased region" description="Basic and acidic residues" evidence="9">
    <location>
        <begin position="458"/>
        <end position="471"/>
    </location>
</feature>
<feature type="compositionally biased region" description="Low complexity" evidence="9">
    <location>
        <begin position="676"/>
        <end position="685"/>
    </location>
</feature>
<feature type="domain" description="Tyrosine-protein phosphatase" evidence="10">
    <location>
        <begin position="306"/>
        <end position="447"/>
    </location>
</feature>
<dbReference type="PROSITE" id="PS00383">
    <property type="entry name" value="TYR_PHOSPHATASE_1"/>
    <property type="match status" value="1"/>
</dbReference>
<evidence type="ECO:0000256" key="7">
    <source>
        <dbReference type="ARBA" id="ARBA00023212"/>
    </source>
</evidence>
<evidence type="ECO:0000256" key="4">
    <source>
        <dbReference type="ARBA" id="ARBA00022490"/>
    </source>
</evidence>
<evidence type="ECO:0000256" key="8">
    <source>
        <dbReference type="ARBA" id="ARBA00048336"/>
    </source>
</evidence>
<evidence type="ECO:0000259" key="11">
    <source>
        <dbReference type="PROSITE" id="PS50056"/>
    </source>
</evidence>
<dbReference type="Proteomes" id="UP000694389">
    <property type="component" value="Unassembled WGS sequence"/>
</dbReference>
<feature type="region of interest" description="Disordered" evidence="9">
    <location>
        <begin position="872"/>
        <end position="948"/>
    </location>
</feature>
<reference evidence="13" key="1">
    <citation type="submission" date="2025-08" db="UniProtKB">
        <authorList>
            <consortium name="Ensembl"/>
        </authorList>
    </citation>
    <scope>IDENTIFICATION</scope>
</reference>
<dbReference type="InterPro" id="IPR020422">
    <property type="entry name" value="TYR_PHOSPHATASE_DUAL_dom"/>
</dbReference>
<dbReference type="Pfam" id="PF08766">
    <property type="entry name" value="DEK_C"/>
    <property type="match status" value="1"/>
</dbReference>
<feature type="compositionally biased region" description="Basic and acidic residues" evidence="9">
    <location>
        <begin position="589"/>
        <end position="603"/>
    </location>
</feature>
<dbReference type="InterPro" id="IPR000387">
    <property type="entry name" value="Tyr_Pase_dom"/>
</dbReference>
<dbReference type="PROSITE" id="PS50054">
    <property type="entry name" value="TYR_PHOSPHATASE_DUAL"/>
    <property type="match status" value="1"/>
</dbReference>
<dbReference type="CDD" id="cd11652">
    <property type="entry name" value="SSH-N"/>
    <property type="match status" value="1"/>
</dbReference>
<dbReference type="Pfam" id="PF00782">
    <property type="entry name" value="DSPc"/>
    <property type="match status" value="1"/>
</dbReference>
<keyword evidence="5" id="KW-0378">Hydrolase</keyword>
<name>A0A8C4IN26_DICLA</name>
<comment type="similarity">
    <text evidence="2">Belongs to the protein-tyrosine phosphatase family.</text>
</comment>
<gene>
    <name evidence="13" type="primary">ssh2b</name>
</gene>
<evidence type="ECO:0000256" key="9">
    <source>
        <dbReference type="SAM" id="MobiDB-lite"/>
    </source>
</evidence>
<dbReference type="GO" id="GO:0005856">
    <property type="term" value="C:cytoskeleton"/>
    <property type="evidence" value="ECO:0007669"/>
    <property type="project" value="UniProtKB-SubCell"/>
</dbReference>
<evidence type="ECO:0000256" key="3">
    <source>
        <dbReference type="ARBA" id="ARBA00013081"/>
    </source>
</evidence>
<feature type="domain" description="Tyrosine specific protein phosphatases" evidence="11">
    <location>
        <begin position="371"/>
        <end position="425"/>
    </location>
</feature>
<feature type="compositionally biased region" description="Pro residues" evidence="9">
    <location>
        <begin position="922"/>
        <end position="931"/>
    </location>
</feature>
<feature type="region of interest" description="Disordered" evidence="9">
    <location>
        <begin position="457"/>
        <end position="536"/>
    </location>
</feature>
<dbReference type="EC" id="3.1.3.16" evidence="3"/>
<evidence type="ECO:0000256" key="1">
    <source>
        <dbReference type="ARBA" id="ARBA00004245"/>
    </source>
</evidence>
<feature type="compositionally biased region" description="Polar residues" evidence="9">
    <location>
        <begin position="487"/>
        <end position="496"/>
    </location>
</feature>
<evidence type="ECO:0000259" key="12">
    <source>
        <dbReference type="PROSITE" id="PS51998"/>
    </source>
</evidence>
<dbReference type="Pfam" id="PF23040">
    <property type="entry name" value="PH_SSH1-like_1st"/>
    <property type="match status" value="1"/>
</dbReference>
<keyword evidence="7" id="KW-0206">Cytoskeleton</keyword>
<keyword evidence="6" id="KW-0904">Protein phosphatase</keyword>
<comment type="subcellular location">
    <subcellularLocation>
        <location evidence="1">Cytoplasm</location>
        <location evidence="1">Cytoskeleton</location>
    </subcellularLocation>
</comment>
<reference evidence="13" key="2">
    <citation type="submission" date="2025-09" db="UniProtKB">
        <authorList>
            <consortium name="Ensembl"/>
        </authorList>
    </citation>
    <scope>IDENTIFICATION</scope>
</reference>
<dbReference type="InterPro" id="IPR016130">
    <property type="entry name" value="Tyr_Pase_AS"/>
</dbReference>
<dbReference type="SUPFAM" id="SSF109715">
    <property type="entry name" value="DEK C-terminal domain"/>
    <property type="match status" value="1"/>
</dbReference>
<dbReference type="PANTHER" id="PTHR45864:SF3">
    <property type="entry name" value="PROTEIN PHOSPHATASE SLINGSHOT HOMOLOG 2"/>
    <property type="match status" value="1"/>
</dbReference>
<dbReference type="PROSITE" id="PS51998">
    <property type="entry name" value="DEK_C"/>
    <property type="match status" value="1"/>
</dbReference>
<dbReference type="GO" id="GO:0030837">
    <property type="term" value="P:negative regulation of actin filament polymerization"/>
    <property type="evidence" value="ECO:0007669"/>
    <property type="project" value="InterPro"/>
</dbReference>
<dbReference type="GO" id="GO:0004722">
    <property type="term" value="F:protein serine/threonine phosphatase activity"/>
    <property type="evidence" value="ECO:0007669"/>
    <property type="project" value="UniProtKB-EC"/>
</dbReference>
<dbReference type="InterPro" id="IPR000340">
    <property type="entry name" value="Dual-sp_phosphatase_cat-dom"/>
</dbReference>
<dbReference type="InterPro" id="IPR043587">
    <property type="entry name" value="Phosphatase_SSH-like"/>
</dbReference>
<organism evidence="13 14">
    <name type="scientific">Dicentrarchus labrax</name>
    <name type="common">European seabass</name>
    <name type="synonym">Morone labrax</name>
    <dbReference type="NCBI Taxonomy" id="13489"/>
    <lineage>
        <taxon>Eukaryota</taxon>
        <taxon>Metazoa</taxon>
        <taxon>Chordata</taxon>
        <taxon>Craniata</taxon>
        <taxon>Vertebrata</taxon>
        <taxon>Euteleostomi</taxon>
        <taxon>Actinopterygii</taxon>
        <taxon>Neopterygii</taxon>
        <taxon>Teleostei</taxon>
        <taxon>Neoteleostei</taxon>
        <taxon>Acanthomorphata</taxon>
        <taxon>Eupercaria</taxon>
        <taxon>Moronidae</taxon>
        <taxon>Dicentrarchus</taxon>
    </lineage>
</organism>
<feature type="compositionally biased region" description="Basic and acidic residues" evidence="9">
    <location>
        <begin position="573"/>
        <end position="582"/>
    </location>
</feature>
<feature type="domain" description="DEK-C" evidence="12">
    <location>
        <begin position="247"/>
        <end position="302"/>
    </location>
</feature>
<evidence type="ECO:0000313" key="13">
    <source>
        <dbReference type="Ensembl" id="ENSDLAP00005059269.1"/>
    </source>
</evidence>
<sequence length="982" mass="109654">PLLHTVAGKKDVIPTTRNSVTITLRGQHIQLVYISESFLTVKGAALFLPRGNGSSPSSASRFSQLRSKHAGDIQQHLQTMFTLLRPEDNIKLAVRLESAHSQITRYMVVVSTNGRQDTEESVVLGMDFSPVDSSCSVGLVLPLWSDTLIHLDGDGGFSVSTDSRIHVFKPVSVQAMWSALQSLHKACEVARCHNYFPGSLFLTWVSYYQSRVCSDQVRINEWNAMQDVQSHRADSPVLFSDIPTERELTERQIKTSLKEIMMQKDLENVTCKEIRTELEMHMTCNLREFKEFIDNEMIVILGQMDSPTEIFDHVFLGSEWNASNLEELQNSGVQYILNVTREIDNFFPGVFEYHNIRVYDEEATDLLAYWNDTYKFISRAKKAGSKCLVHCKMGISRSAATVIAYAMKEHGWDLKKAFDYVKERRAVTKPNPSFMRQLEEYQGILLASKQRHNKLWRSHSDSDLSDHHEPLSKSYAQPHSLGHSDPHNQASSTPSPSVKELLQSRGTSASTGKPTHSTSQPDTGIQSNQFSSSSSEREIIIPVQVTGLKDAVHIDVSHGDPLSQPEPQSPQDQEARKSRQEIEDGDVSSQKEAENVKEEVKNNEEEETTSARLYNDWTRGSVRRVTRQLEQRMKQEHETPVPSSSPPSLSSSSSCSQRRPPSVHPATMSNPQDAPVRSQSVSSVQEELEEENERVGPVERESGDVVEMGANNDRSTKGHKLQPADIRLLSTSSPFHRSSHSPFASVNFLCLEGVTELESCTDWDCSTAVPHSDIIMRETWETLCELGAFLQQVSMGGACKARCVDQVFGRSATATQKRVSGVHKRVREVEARIRQAGLTPPSLLKRSASLAKLGCLELLANDLSEWELSRSSVAPSSVEPPIHAVSDESKKQRVHNSPSLDTQQPEDFGIGAESLTEAGEPSTPPPSPPSNQNPQAAQLPYSNQDSLHLPGLTLMTTRQQYGRTHPLRRLKKRTASTLYHTM</sequence>
<feature type="compositionally biased region" description="Polar residues" evidence="9">
    <location>
        <begin position="895"/>
        <end position="905"/>
    </location>
</feature>
<dbReference type="PROSITE" id="PS50056">
    <property type="entry name" value="TYR_PHOSPHATASE_2"/>
    <property type="match status" value="1"/>
</dbReference>
<feature type="compositionally biased region" description="Basic and acidic residues" evidence="9">
    <location>
        <begin position="627"/>
        <end position="639"/>
    </location>
</feature>